<evidence type="ECO:0000313" key="4">
    <source>
        <dbReference type="Proteomes" id="UP000429980"/>
    </source>
</evidence>
<dbReference type="Proteomes" id="UP000429980">
    <property type="component" value="Unassembled WGS sequence"/>
</dbReference>
<reference evidence="1 3" key="1">
    <citation type="journal article" date="2016" name="Front. Microbiol.">
        <title>High-Level Heat Resistance of Spores of Bacillus amyloliquefaciens and Bacillus licheniformis Results from the Presence of a spoVA Operon in a Tn1546 Transposon.</title>
        <authorList>
            <person name="Berendsen E.M."/>
            <person name="Koning R.A."/>
            <person name="Boekhorst J."/>
            <person name="de Jong A."/>
            <person name="Kuipers O.P."/>
            <person name="Wells-Bennik M.H."/>
        </authorList>
    </citation>
    <scope>NUCLEOTIDE SEQUENCE [LARGE SCALE GENOMIC DNA]</scope>
    <source>
        <strain evidence="1 3">B4121</strain>
    </source>
</reference>
<keyword evidence="4" id="KW-1185">Reference proteome</keyword>
<reference evidence="2 4" key="2">
    <citation type="submission" date="2019-06" db="EMBL/GenBank/DDBJ databases">
        <title>Genome sequence analysis of &gt;100 Bacillus licheniformis strains suggests intrinsic resistance to this species.</title>
        <authorList>
            <person name="Wels M."/>
            <person name="Siezen R.J."/>
            <person name="Johansen E."/>
            <person name="Stuer-Lauridsen B."/>
            <person name="Bjerre K."/>
            <person name="Nielsen B.K.K."/>
        </authorList>
    </citation>
    <scope>NUCLEOTIDE SEQUENCE [LARGE SCALE GENOMIC DNA]</scope>
    <source>
        <strain evidence="2 4">BAC-15381</strain>
    </source>
</reference>
<dbReference type="EMBL" id="LKPO01000019">
    <property type="protein sequence ID" value="OLF91402.1"/>
    <property type="molecule type" value="Genomic_DNA"/>
</dbReference>
<sequence length="37" mass="4137">MMCLKTDNNFGMYKTGALDNTPELLERLPAMSAAFLK</sequence>
<dbReference type="EMBL" id="NILF01000067">
    <property type="protein sequence ID" value="TWL33682.1"/>
    <property type="molecule type" value="Genomic_DNA"/>
</dbReference>
<evidence type="ECO:0000313" key="3">
    <source>
        <dbReference type="Proteomes" id="UP000185604"/>
    </source>
</evidence>
<name>A0A6I7TH09_9BACI</name>
<gene>
    <name evidence="1" type="ORF">B4121_2880</name>
    <name evidence="2" type="ORF">CHCC15381_0189</name>
</gene>
<proteinExistence type="predicted"/>
<accession>A0A6I7TH09</accession>
<protein>
    <submittedName>
        <fullName evidence="1">Uncharacterized protein</fullName>
    </submittedName>
</protein>
<evidence type="ECO:0000313" key="1">
    <source>
        <dbReference type="EMBL" id="OLF91402.1"/>
    </source>
</evidence>
<organism evidence="1 3">
    <name type="scientific">Bacillus paralicheniformis</name>
    <dbReference type="NCBI Taxonomy" id="1648923"/>
    <lineage>
        <taxon>Bacteria</taxon>
        <taxon>Bacillati</taxon>
        <taxon>Bacillota</taxon>
        <taxon>Bacilli</taxon>
        <taxon>Bacillales</taxon>
        <taxon>Bacillaceae</taxon>
        <taxon>Bacillus</taxon>
    </lineage>
</organism>
<comment type="caution">
    <text evidence="1">The sequence shown here is derived from an EMBL/GenBank/DDBJ whole genome shotgun (WGS) entry which is preliminary data.</text>
</comment>
<dbReference type="Proteomes" id="UP000185604">
    <property type="component" value="Unassembled WGS sequence"/>
</dbReference>
<evidence type="ECO:0000313" key="2">
    <source>
        <dbReference type="EMBL" id="TWL33682.1"/>
    </source>
</evidence>
<dbReference type="AlphaFoldDB" id="A0A6I7TH09"/>